<accession>A0A7X4YUT4</accession>
<gene>
    <name evidence="1" type="ORF">GT003_28910</name>
</gene>
<keyword evidence="2" id="KW-1185">Reference proteome</keyword>
<dbReference type="Proteomes" id="UP000558113">
    <property type="component" value="Unassembled WGS sequence"/>
</dbReference>
<dbReference type="RefSeq" id="WP_161704528.1">
    <property type="nucleotide sequence ID" value="NZ_JAAAMU010000025.1"/>
</dbReference>
<evidence type="ECO:0000313" key="2">
    <source>
        <dbReference type="Proteomes" id="UP000558113"/>
    </source>
</evidence>
<sequence length="100" mass="10397">MAVLQVLGGVGNMWTSDPYTADAQFSNNGGDVSIVAATNGQTNPGASNYGNYFANIVSDANLGSAVPWSALPLRINPLYPGSGHSIVLPLYNHYDSANVP</sequence>
<dbReference type="AlphaFoldDB" id="A0A7X4YUT4"/>
<organism evidence="1 2">
    <name type="scientific">Paenibacillus sacheonensis</name>
    <dbReference type="NCBI Taxonomy" id="742054"/>
    <lineage>
        <taxon>Bacteria</taxon>
        <taxon>Bacillati</taxon>
        <taxon>Bacillota</taxon>
        <taxon>Bacilli</taxon>
        <taxon>Bacillales</taxon>
        <taxon>Paenibacillaceae</taxon>
        <taxon>Paenibacillus</taxon>
    </lineage>
</organism>
<comment type="caution">
    <text evidence="1">The sequence shown here is derived from an EMBL/GenBank/DDBJ whole genome shotgun (WGS) entry which is preliminary data.</text>
</comment>
<protein>
    <submittedName>
        <fullName evidence="1">Uncharacterized protein</fullName>
    </submittedName>
</protein>
<reference evidence="1 2" key="1">
    <citation type="submission" date="2020-01" db="EMBL/GenBank/DDBJ databases">
        <title>Paenibacillus soybeanensis sp. nov. isolated from the nodules of soybean (Glycine max(L.) Merr).</title>
        <authorList>
            <person name="Wang H."/>
        </authorList>
    </citation>
    <scope>NUCLEOTIDE SEQUENCE [LARGE SCALE GENOMIC DNA]</scope>
    <source>
        <strain evidence="1 2">DSM 23054</strain>
    </source>
</reference>
<evidence type="ECO:0000313" key="1">
    <source>
        <dbReference type="EMBL" id="NBC73001.1"/>
    </source>
</evidence>
<dbReference type="EMBL" id="JAAAMU010000025">
    <property type="protein sequence ID" value="NBC73001.1"/>
    <property type="molecule type" value="Genomic_DNA"/>
</dbReference>
<name>A0A7X4YUT4_9BACL</name>
<proteinExistence type="predicted"/>